<protein>
    <submittedName>
        <fullName evidence="1">Uncharacterized protein</fullName>
    </submittedName>
</protein>
<gene>
    <name evidence="1" type="ORF">RS694_07965</name>
</gene>
<proteinExistence type="predicted"/>
<keyword evidence="2" id="KW-1185">Reference proteome</keyword>
<reference evidence="1 2" key="1">
    <citation type="submission" date="2017-01" db="EMBL/GenBank/DDBJ databases">
        <authorList>
            <person name="Mah S.A."/>
            <person name="Swanson W.J."/>
            <person name="Moy G.W."/>
            <person name="Vacquier V.D."/>
        </authorList>
    </citation>
    <scope>NUCLEOTIDE SEQUENCE [LARGE SCALE GENOMIC DNA]</scope>
    <source>
        <strain evidence="1 2">DSM 22694</strain>
    </source>
</reference>
<dbReference type="Proteomes" id="UP000186110">
    <property type="component" value="Chromosome"/>
</dbReference>
<dbReference type="RefSeq" id="WP_029708696.1">
    <property type="nucleotide sequence ID" value="NZ_CP019239.1"/>
</dbReference>
<evidence type="ECO:0000313" key="2">
    <source>
        <dbReference type="Proteomes" id="UP000186110"/>
    </source>
</evidence>
<accession>A0A1P8K914</accession>
<organism evidence="1 2">
    <name type="scientific">Rhodoferax saidenbachensis</name>
    <dbReference type="NCBI Taxonomy" id="1484693"/>
    <lineage>
        <taxon>Bacteria</taxon>
        <taxon>Pseudomonadati</taxon>
        <taxon>Pseudomonadota</taxon>
        <taxon>Betaproteobacteria</taxon>
        <taxon>Burkholderiales</taxon>
        <taxon>Comamonadaceae</taxon>
        <taxon>Rhodoferax</taxon>
    </lineage>
</organism>
<dbReference type="AlphaFoldDB" id="A0A1P8K914"/>
<evidence type="ECO:0000313" key="1">
    <source>
        <dbReference type="EMBL" id="APW42475.1"/>
    </source>
</evidence>
<name>A0A1P8K914_9BURK</name>
<sequence>MGKKTEKLRRVVAKLSDRYGAEDQDVLRLGLELKVLESLEVARPERRAYKAQELMFQTPAKQLYFASMSDLTH</sequence>
<dbReference type="KEGG" id="rsb:RS694_07965"/>
<dbReference type="EMBL" id="CP019239">
    <property type="protein sequence ID" value="APW42475.1"/>
    <property type="molecule type" value="Genomic_DNA"/>
</dbReference>